<dbReference type="Gene3D" id="1.10.287.660">
    <property type="entry name" value="Helix hairpin bin"/>
    <property type="match status" value="1"/>
</dbReference>
<evidence type="ECO:0000256" key="1">
    <source>
        <dbReference type="ARBA" id="ARBA00023231"/>
    </source>
</evidence>
<dbReference type="InterPro" id="IPR007774">
    <property type="entry name" value="Put_N_fixation"/>
</dbReference>
<name>A0L6V4_MAGMM</name>
<protein>
    <submittedName>
        <fullName evidence="3">Uncharacterized protein</fullName>
    </submittedName>
</protein>
<organism evidence="3 4">
    <name type="scientific">Magnetococcus marinus (strain ATCC BAA-1437 / JCM 17883 / MC-1)</name>
    <dbReference type="NCBI Taxonomy" id="156889"/>
    <lineage>
        <taxon>Bacteria</taxon>
        <taxon>Pseudomonadati</taxon>
        <taxon>Pseudomonadota</taxon>
        <taxon>Magnetococcia</taxon>
        <taxon>Magnetococcales</taxon>
        <taxon>Magnetococcaceae</taxon>
        <taxon>Magnetococcus</taxon>
    </lineage>
</organism>
<gene>
    <name evidence="3" type="ordered locus">Mmc1_1186</name>
</gene>
<dbReference type="Proteomes" id="UP000002586">
    <property type="component" value="Chromosome"/>
</dbReference>
<reference evidence="3 4" key="2">
    <citation type="journal article" date="2012" name="Int. J. Syst. Evol. Microbiol.">
        <title>Magnetococcus marinus gen. nov., sp. nov., a marine, magnetotactic bacterium that represents a novel lineage (Magnetococcaceae fam. nov.; Magnetococcales ord. nov.) at the base of the Alphaproteobacteria.</title>
        <authorList>
            <person name="Bazylinski D.A."/>
            <person name="Williams T.J."/>
            <person name="Lefevre C.T."/>
            <person name="Berg R.J."/>
            <person name="Zhang C.L."/>
            <person name="Bowser S.S."/>
            <person name="Dean A.J."/>
            <person name="Beveridge T.J."/>
        </authorList>
    </citation>
    <scope>NUCLEOTIDE SEQUENCE [LARGE SCALE GENOMIC DNA]</scope>
    <source>
        <strain evidence="4">ATCC BAA-1437 / JCM 17883 / MC-1</strain>
    </source>
</reference>
<accession>A0L6V4</accession>
<dbReference type="AlphaFoldDB" id="A0L6V4"/>
<proteinExistence type="inferred from homology"/>
<keyword evidence="1" id="KW-0535">Nitrogen fixation</keyword>
<dbReference type="HOGENOM" id="CLU_187695_2_0_5"/>
<evidence type="ECO:0000313" key="4">
    <source>
        <dbReference type="Proteomes" id="UP000002586"/>
    </source>
</evidence>
<dbReference type="KEGG" id="mgm:Mmc1_1186"/>
<dbReference type="EMBL" id="CP000471">
    <property type="protein sequence ID" value="ABK43697.1"/>
    <property type="molecule type" value="Genomic_DNA"/>
</dbReference>
<dbReference type="PIRSF" id="PIRSF037676">
    <property type="entry name" value="DUF683"/>
    <property type="match status" value="1"/>
</dbReference>
<dbReference type="OrthoDB" id="598489at2"/>
<dbReference type="Pfam" id="PF05082">
    <property type="entry name" value="Rop-like"/>
    <property type="match status" value="1"/>
</dbReference>
<dbReference type="InterPro" id="IPR029012">
    <property type="entry name" value="Helix_hairpin_bin_sf"/>
</dbReference>
<sequence>MSDDEKALKKQLAKLKRVASETAGEIHDIVEDTLWSQYDRLPELGTLLAAQCKEALEFEKANGL</sequence>
<keyword evidence="4" id="KW-1185">Reference proteome</keyword>
<comment type="similarity">
    <text evidence="2">Belongs to the UPF0437 family.</text>
</comment>
<dbReference type="RefSeq" id="WP_011712852.1">
    <property type="nucleotide sequence ID" value="NC_008576.1"/>
</dbReference>
<reference evidence="4" key="1">
    <citation type="journal article" date="2009" name="Appl. Environ. Microbiol.">
        <title>Complete genome sequence of the chemolithoautotrophic marine magnetotactic coccus strain MC-1.</title>
        <authorList>
            <person name="Schubbe S."/>
            <person name="Williams T.J."/>
            <person name="Xie G."/>
            <person name="Kiss H.E."/>
            <person name="Brettin T.S."/>
            <person name="Martinez D."/>
            <person name="Ross C.A."/>
            <person name="Schuler D."/>
            <person name="Cox B.L."/>
            <person name="Nealson K.H."/>
            <person name="Bazylinski D.A."/>
        </authorList>
    </citation>
    <scope>NUCLEOTIDE SEQUENCE [LARGE SCALE GENOMIC DNA]</scope>
    <source>
        <strain evidence="4">ATCC BAA-1437 / JCM 17883 / MC-1</strain>
    </source>
</reference>
<evidence type="ECO:0000256" key="2">
    <source>
        <dbReference type="ARBA" id="ARBA00044954"/>
    </source>
</evidence>
<evidence type="ECO:0000313" key="3">
    <source>
        <dbReference type="EMBL" id="ABK43697.1"/>
    </source>
</evidence>
<dbReference type="STRING" id="156889.Mmc1_1186"/>